<comment type="catalytic activity">
    <reaction evidence="13 14">
        <text>a very-long-chain (3R)-3-hydroxyacyl-CoA = a very-long-chain (2E)-enoyl-CoA + H2O</text>
        <dbReference type="Rhea" id="RHEA:45812"/>
        <dbReference type="ChEBI" id="CHEBI:15377"/>
        <dbReference type="ChEBI" id="CHEBI:83728"/>
        <dbReference type="ChEBI" id="CHEBI:85440"/>
        <dbReference type="EC" id="4.2.1.134"/>
    </reaction>
</comment>
<keyword evidence="14" id="KW-0256">Endoplasmic reticulum</keyword>
<dbReference type="GO" id="GO:0042761">
    <property type="term" value="P:very long-chain fatty acid biosynthetic process"/>
    <property type="evidence" value="ECO:0007669"/>
    <property type="project" value="TreeGrafter"/>
</dbReference>
<dbReference type="AlphaFoldDB" id="A0AAI9E8B9"/>
<proteinExistence type="inferred from homology"/>
<name>A0AAI9E8B9_9PEZI</name>
<evidence type="ECO:0000256" key="13">
    <source>
        <dbReference type="ARBA" id="ARBA00036671"/>
    </source>
</evidence>
<sequence length="230" mass="25672">MAPSTNSQQASSGAQGKSRSKSSLTGPKAVYLILYNATSAMLWSVVLGRTVLIAAVHGYGSVWTGTGDFTKWTQTLAGLEVLHAAIGLVRAPLLTTLMQVASRFLLVWGIVHNFPNTTGRNPAYSTMLIAWSVTEVIRYSYFAVNLTYGRVPAWMTWLRYNTFFVLYPMGISSECWLVYQAIEPAKRWNAALEWVLKLILFVYVPGSYILFTHMMAQRKKIMRGDAKKAT</sequence>
<comment type="similarity">
    <text evidence="3 14">Belongs to the very long-chain fatty acids dehydratase HACD family.</text>
</comment>
<evidence type="ECO:0000313" key="17">
    <source>
        <dbReference type="Proteomes" id="UP001296104"/>
    </source>
</evidence>
<evidence type="ECO:0000256" key="3">
    <source>
        <dbReference type="ARBA" id="ARBA00007811"/>
    </source>
</evidence>
<keyword evidence="5 14" id="KW-0444">Lipid biosynthesis</keyword>
<evidence type="ECO:0000256" key="9">
    <source>
        <dbReference type="ARBA" id="ARBA00023098"/>
    </source>
</evidence>
<evidence type="ECO:0000256" key="6">
    <source>
        <dbReference type="ARBA" id="ARBA00022692"/>
    </source>
</evidence>
<comment type="caution">
    <text evidence="14">Lacks conserved residue(s) required for the propagation of feature annotation.</text>
</comment>
<keyword evidence="7 14" id="KW-0276">Fatty acid metabolism</keyword>
<evidence type="ECO:0000256" key="1">
    <source>
        <dbReference type="ARBA" id="ARBA00004141"/>
    </source>
</evidence>
<dbReference type="GO" id="GO:0030497">
    <property type="term" value="P:fatty acid elongation"/>
    <property type="evidence" value="ECO:0007669"/>
    <property type="project" value="TreeGrafter"/>
</dbReference>
<reference evidence="16" key="1">
    <citation type="submission" date="2023-11" db="EMBL/GenBank/DDBJ databases">
        <authorList>
            <person name="Alioto T."/>
            <person name="Alioto T."/>
            <person name="Gomez Garrido J."/>
        </authorList>
    </citation>
    <scope>NUCLEOTIDE SEQUENCE</scope>
</reference>
<dbReference type="GO" id="GO:0005789">
    <property type="term" value="C:endoplasmic reticulum membrane"/>
    <property type="evidence" value="ECO:0007669"/>
    <property type="project" value="UniProtKB-SubCell"/>
</dbReference>
<dbReference type="Proteomes" id="UP001296104">
    <property type="component" value="Unassembled WGS sequence"/>
</dbReference>
<comment type="function">
    <text evidence="14">Catalyzes the third of the four reactions of the long-chain fatty acids elongation cycle. This endoplasmic reticulum-bound enzymatic process, allows the addition of two carbons to the chain of long- and very long-chain fatty acids/VLCFAs per cycle. This enzyme catalyzes the dehydration of the 3-hydroxyacyl-CoA intermediate into trans-2,3-enoyl-CoA, within each cycle of fatty acid elongation. Thereby, it participates to the production of VLCFAs of different chain lengths that are involved in multiple biological processes as precursors of membrane lipids and lipid mediators.</text>
</comment>
<dbReference type="PANTHER" id="PTHR11035:SF3">
    <property type="entry name" value="VERY-LONG-CHAIN (3R)-3-HYDROXYACYL-COA DEHYDRATASE"/>
    <property type="match status" value="1"/>
</dbReference>
<keyword evidence="11 14" id="KW-0275">Fatty acid biosynthesis</keyword>
<dbReference type="GO" id="GO:0102158">
    <property type="term" value="F:very-long-chain (3R)-3-hydroxyacyl-CoA dehydratase activity"/>
    <property type="evidence" value="ECO:0007669"/>
    <property type="project" value="UniProtKB-EC"/>
</dbReference>
<evidence type="ECO:0000256" key="2">
    <source>
        <dbReference type="ARBA" id="ARBA00005194"/>
    </source>
</evidence>
<evidence type="ECO:0000256" key="5">
    <source>
        <dbReference type="ARBA" id="ARBA00022516"/>
    </source>
</evidence>
<keyword evidence="17" id="KW-1185">Reference proteome</keyword>
<keyword evidence="8 14" id="KW-1133">Transmembrane helix</keyword>
<keyword evidence="6 14" id="KW-0812">Transmembrane</keyword>
<feature type="compositionally biased region" description="Low complexity" evidence="15">
    <location>
        <begin position="7"/>
        <end position="23"/>
    </location>
</feature>
<dbReference type="PANTHER" id="PTHR11035">
    <property type="entry name" value="VERY-LONG-CHAIN (3R)-3-HYDROXYACYL-COA DEHYDRATASE"/>
    <property type="match status" value="1"/>
</dbReference>
<evidence type="ECO:0000313" key="16">
    <source>
        <dbReference type="EMBL" id="CAK3863192.1"/>
    </source>
</evidence>
<feature type="transmembrane region" description="Helical" evidence="14">
    <location>
        <begin position="163"/>
        <end position="182"/>
    </location>
</feature>
<evidence type="ECO:0000256" key="7">
    <source>
        <dbReference type="ARBA" id="ARBA00022832"/>
    </source>
</evidence>
<dbReference type="EC" id="4.2.1.134" evidence="4 14"/>
<organism evidence="16 17">
    <name type="scientific">Lecanosticta acicola</name>
    <dbReference type="NCBI Taxonomy" id="111012"/>
    <lineage>
        <taxon>Eukaryota</taxon>
        <taxon>Fungi</taxon>
        <taxon>Dikarya</taxon>
        <taxon>Ascomycota</taxon>
        <taxon>Pezizomycotina</taxon>
        <taxon>Dothideomycetes</taxon>
        <taxon>Dothideomycetidae</taxon>
        <taxon>Mycosphaerellales</taxon>
        <taxon>Mycosphaerellaceae</taxon>
        <taxon>Lecanosticta</taxon>
    </lineage>
</organism>
<evidence type="ECO:0000256" key="12">
    <source>
        <dbReference type="ARBA" id="ARBA00023239"/>
    </source>
</evidence>
<keyword evidence="10 14" id="KW-0472">Membrane</keyword>
<comment type="caution">
    <text evidence="16">The sequence shown here is derived from an EMBL/GenBank/DDBJ whole genome shotgun (WGS) entry which is preliminary data.</text>
</comment>
<feature type="transmembrane region" description="Helical" evidence="14">
    <location>
        <begin position="29"/>
        <end position="47"/>
    </location>
</feature>
<keyword evidence="9 14" id="KW-0443">Lipid metabolism</keyword>
<feature type="transmembrane region" description="Helical" evidence="14">
    <location>
        <begin position="194"/>
        <end position="213"/>
    </location>
</feature>
<evidence type="ECO:0000256" key="15">
    <source>
        <dbReference type="SAM" id="MobiDB-lite"/>
    </source>
</evidence>
<evidence type="ECO:0000256" key="8">
    <source>
        <dbReference type="ARBA" id="ARBA00022989"/>
    </source>
</evidence>
<dbReference type="InterPro" id="IPR007482">
    <property type="entry name" value="Tyr_Pase-like_PTPLA"/>
</dbReference>
<evidence type="ECO:0000256" key="14">
    <source>
        <dbReference type="RuleBase" id="RU363109"/>
    </source>
</evidence>
<gene>
    <name evidence="16" type="ORF">LECACI_7A001852</name>
</gene>
<evidence type="ECO:0000256" key="11">
    <source>
        <dbReference type="ARBA" id="ARBA00023160"/>
    </source>
</evidence>
<dbReference type="Pfam" id="PF04387">
    <property type="entry name" value="PTPLA"/>
    <property type="match status" value="1"/>
</dbReference>
<protein>
    <recommendedName>
        <fullName evidence="4 14">Very-long-chain (3R)-3-hydroxyacyl-CoA dehydratase</fullName>
        <ecNumber evidence="4 14">4.2.1.134</ecNumber>
    </recommendedName>
</protein>
<accession>A0AAI9E8B9</accession>
<keyword evidence="12 14" id="KW-0456">Lyase</keyword>
<comment type="subcellular location">
    <subcellularLocation>
        <location evidence="14">Endoplasmic reticulum membrane</location>
        <topology evidence="14">Multi-pass membrane protein</topology>
    </subcellularLocation>
    <subcellularLocation>
        <location evidence="1">Membrane</location>
        <topology evidence="1">Multi-pass membrane protein</topology>
    </subcellularLocation>
</comment>
<feature type="region of interest" description="Disordered" evidence="15">
    <location>
        <begin position="1"/>
        <end position="23"/>
    </location>
</feature>
<evidence type="ECO:0000256" key="4">
    <source>
        <dbReference type="ARBA" id="ARBA00013122"/>
    </source>
</evidence>
<dbReference type="EMBL" id="CAVMBE010000007">
    <property type="protein sequence ID" value="CAK3863192.1"/>
    <property type="molecule type" value="Genomic_DNA"/>
</dbReference>
<dbReference type="GO" id="GO:0030148">
    <property type="term" value="P:sphingolipid biosynthetic process"/>
    <property type="evidence" value="ECO:0007669"/>
    <property type="project" value="TreeGrafter"/>
</dbReference>
<comment type="pathway">
    <text evidence="2 14">Lipid metabolism; fatty acid biosynthesis.</text>
</comment>
<evidence type="ECO:0000256" key="10">
    <source>
        <dbReference type="ARBA" id="ARBA00023136"/>
    </source>
</evidence>